<feature type="coiled-coil region" evidence="3">
    <location>
        <begin position="150"/>
        <end position="199"/>
    </location>
</feature>
<dbReference type="InterPro" id="IPR008936">
    <property type="entry name" value="Rho_GTPase_activation_prot"/>
</dbReference>
<dbReference type="SMART" id="SM00324">
    <property type="entry name" value="RhoGAP"/>
    <property type="match status" value="1"/>
</dbReference>
<feature type="compositionally biased region" description="Low complexity" evidence="4">
    <location>
        <begin position="728"/>
        <end position="741"/>
    </location>
</feature>
<dbReference type="GO" id="GO:0005096">
    <property type="term" value="F:GTPase activator activity"/>
    <property type="evidence" value="ECO:0007669"/>
    <property type="project" value="UniProtKB-KW"/>
</dbReference>
<feature type="domain" description="Rho-GAP" evidence="5">
    <location>
        <begin position="265"/>
        <end position="450"/>
    </location>
</feature>
<dbReference type="GO" id="GO:0007165">
    <property type="term" value="P:signal transduction"/>
    <property type="evidence" value="ECO:0007669"/>
    <property type="project" value="InterPro"/>
</dbReference>
<feature type="region of interest" description="Disordered" evidence="4">
    <location>
        <begin position="686"/>
        <end position="766"/>
    </location>
</feature>
<dbReference type="PANTHER" id="PTHR14130:SF14">
    <property type="entry name" value="RHO GTPASE-ACTIVATING PROTEIN 92B"/>
    <property type="match status" value="1"/>
</dbReference>
<protein>
    <recommendedName>
        <fullName evidence="5">Rho-GAP domain-containing protein</fullName>
    </recommendedName>
</protein>
<feature type="compositionally biased region" description="Low complexity" evidence="4">
    <location>
        <begin position="466"/>
        <end position="480"/>
    </location>
</feature>
<evidence type="ECO:0000256" key="1">
    <source>
        <dbReference type="ARBA" id="ARBA00022468"/>
    </source>
</evidence>
<dbReference type="Pfam" id="PF03114">
    <property type="entry name" value="BAR"/>
    <property type="match status" value="1"/>
</dbReference>
<dbReference type="PROSITE" id="PS50238">
    <property type="entry name" value="RHOGAP"/>
    <property type="match status" value="1"/>
</dbReference>
<comment type="caution">
    <text evidence="6">The sequence shown here is derived from an EMBL/GenBank/DDBJ whole genome shotgun (WGS) entry which is preliminary data.</text>
</comment>
<name>A0A9Q0M016_BLOTA</name>
<keyword evidence="7" id="KW-1185">Reference proteome</keyword>
<dbReference type="GO" id="GO:0032956">
    <property type="term" value="P:regulation of actin cytoskeleton organization"/>
    <property type="evidence" value="ECO:0007669"/>
    <property type="project" value="TreeGrafter"/>
</dbReference>
<feature type="compositionally biased region" description="Polar residues" evidence="4">
    <location>
        <begin position="703"/>
        <end position="713"/>
    </location>
</feature>
<dbReference type="Pfam" id="PF00620">
    <property type="entry name" value="RhoGAP"/>
    <property type="match status" value="1"/>
</dbReference>
<feature type="region of interest" description="Disordered" evidence="4">
    <location>
        <begin position="563"/>
        <end position="605"/>
    </location>
</feature>
<dbReference type="Gene3D" id="1.10.555.10">
    <property type="entry name" value="Rho GTPase activation protein"/>
    <property type="match status" value="1"/>
</dbReference>
<evidence type="ECO:0000313" key="6">
    <source>
        <dbReference type="EMBL" id="KAJ6216424.1"/>
    </source>
</evidence>
<feature type="compositionally biased region" description="Polar residues" evidence="4">
    <location>
        <begin position="747"/>
        <end position="766"/>
    </location>
</feature>
<dbReference type="GO" id="GO:0005737">
    <property type="term" value="C:cytoplasm"/>
    <property type="evidence" value="ECO:0007669"/>
    <property type="project" value="InterPro"/>
</dbReference>
<evidence type="ECO:0000256" key="2">
    <source>
        <dbReference type="ARBA" id="ARBA00022553"/>
    </source>
</evidence>
<dbReference type="InterPro" id="IPR000198">
    <property type="entry name" value="RhoGAP_dom"/>
</dbReference>
<dbReference type="SUPFAM" id="SSF48350">
    <property type="entry name" value="GTPase activation domain, GAP"/>
    <property type="match status" value="1"/>
</dbReference>
<evidence type="ECO:0000256" key="3">
    <source>
        <dbReference type="SAM" id="Coils"/>
    </source>
</evidence>
<dbReference type="GO" id="GO:0035020">
    <property type="term" value="P:regulation of Rac protein signal transduction"/>
    <property type="evidence" value="ECO:0007669"/>
    <property type="project" value="TreeGrafter"/>
</dbReference>
<dbReference type="FunFam" id="1.10.555.10:FF:000001">
    <property type="entry name" value="Rho GTPase activating protein 44"/>
    <property type="match status" value="1"/>
</dbReference>
<evidence type="ECO:0000256" key="4">
    <source>
        <dbReference type="SAM" id="MobiDB-lite"/>
    </source>
</evidence>
<dbReference type="SUPFAM" id="SSF103657">
    <property type="entry name" value="BAR/IMD domain-like"/>
    <property type="match status" value="1"/>
</dbReference>
<keyword evidence="3" id="KW-0175">Coiled coil</keyword>
<keyword evidence="1" id="KW-0343">GTPase activation</keyword>
<feature type="compositionally biased region" description="Pro residues" evidence="4">
    <location>
        <begin position="582"/>
        <end position="592"/>
    </location>
</feature>
<dbReference type="InterPro" id="IPR004148">
    <property type="entry name" value="BAR_dom"/>
</dbReference>
<dbReference type="InterPro" id="IPR047165">
    <property type="entry name" value="RHG17/44/SH3BP1-like"/>
</dbReference>
<evidence type="ECO:0000259" key="5">
    <source>
        <dbReference type="PROSITE" id="PS50238"/>
    </source>
</evidence>
<gene>
    <name evidence="6" type="ORF">RDWZM_007581</name>
</gene>
<feature type="region of interest" description="Disordered" evidence="4">
    <location>
        <begin position="463"/>
        <end position="539"/>
    </location>
</feature>
<sequence length="766" mass="86312">MRKQFNQLKDFVHNKTISRNERQDVLSRDILESEKHMENIKQSLANAEKKISNSLLSGTSDSSSVTPEKKIKKLASSSLSTFFNDASECLAQTKKDSILCKTFHLCAQLQKEMASNLSSHETDIENQCISRIHSYVNEDLPKISSTRKQLNRTHSELNALKLKYESTQKAMQNSSQLSQSQTESKLELLRNDLDDNNQKLCQFRDVYETELLDFLSKEISIASVFYDYVKLQADYHEKMLAQINHYIPVLEGVIANTTQKPVFEVSLEEHLRTSGRQISVVIETCIKLLLPFMEEEGIFRISGSVSKVKLIRSAFNAGHLDTLDLTRDVHSIASTLKSYLRELPEPLLTFDLHQDWIKAASERDPQEKLKAIWTVCNSLPEANKNNLRYLIKFLYELTKHSDVNKMSSHNLAIAIGPSLFWSSGESMELSMSNFSFILVEALITHCDDYFFPEEVVFVSKTPKTVDSISDSSDPEISNSNTKSRLKKPAPKPPGTNTNEPSANQVSYNSELNLTKIGPKTSSLRLKTNNRNPSNEHVKNHFETVQRVDSPPAMVATIRPHNLSPRVDNARSRRPVSVYERPMVPPPEVPPRPSVNKSQFALDKSDKQRNSMLDLTENSDSNESLSQSEENLLEINLESTKSTASLYPSLNEFQTAESDNAPFTYPCNEFIDENQSSLCSSSENIMEYSNSNGTLPPQKPPRSSLANQGNQNGQDMVRRSDLTPPQLPSRPSKSPSPLPSTLIADKSSLPTANNNNVNSLQIERTYL</sequence>
<keyword evidence="2" id="KW-0597">Phosphoprotein</keyword>
<feature type="compositionally biased region" description="Polar residues" evidence="4">
    <location>
        <begin position="494"/>
        <end position="512"/>
    </location>
</feature>
<accession>A0A9Q0M016</accession>
<dbReference type="EMBL" id="JAPWDV010000003">
    <property type="protein sequence ID" value="KAJ6216424.1"/>
    <property type="molecule type" value="Genomic_DNA"/>
</dbReference>
<dbReference type="Proteomes" id="UP001142055">
    <property type="component" value="Chromosome 3"/>
</dbReference>
<organism evidence="6 7">
    <name type="scientific">Blomia tropicalis</name>
    <name type="common">Mite</name>
    <dbReference type="NCBI Taxonomy" id="40697"/>
    <lineage>
        <taxon>Eukaryota</taxon>
        <taxon>Metazoa</taxon>
        <taxon>Ecdysozoa</taxon>
        <taxon>Arthropoda</taxon>
        <taxon>Chelicerata</taxon>
        <taxon>Arachnida</taxon>
        <taxon>Acari</taxon>
        <taxon>Acariformes</taxon>
        <taxon>Sarcoptiformes</taxon>
        <taxon>Astigmata</taxon>
        <taxon>Glycyphagoidea</taxon>
        <taxon>Echimyopodidae</taxon>
        <taxon>Blomia</taxon>
    </lineage>
</organism>
<dbReference type="InterPro" id="IPR027267">
    <property type="entry name" value="AH/BAR_dom_sf"/>
</dbReference>
<proteinExistence type="predicted"/>
<evidence type="ECO:0000313" key="7">
    <source>
        <dbReference type="Proteomes" id="UP001142055"/>
    </source>
</evidence>
<feature type="compositionally biased region" description="Polar residues" evidence="4">
    <location>
        <begin position="519"/>
        <end position="532"/>
    </location>
</feature>
<dbReference type="OrthoDB" id="19923at2759"/>
<reference evidence="6" key="1">
    <citation type="submission" date="2022-12" db="EMBL/GenBank/DDBJ databases">
        <title>Genome assemblies of Blomia tropicalis.</title>
        <authorList>
            <person name="Cui Y."/>
        </authorList>
    </citation>
    <scope>NUCLEOTIDE SEQUENCE</scope>
    <source>
        <tissue evidence="6">Adult mites</tissue>
    </source>
</reference>
<dbReference type="Gene3D" id="1.20.1270.60">
    <property type="entry name" value="Arfaptin homology (AH) domain/BAR domain"/>
    <property type="match status" value="1"/>
</dbReference>
<dbReference type="AlphaFoldDB" id="A0A9Q0M016"/>
<dbReference type="PANTHER" id="PTHR14130">
    <property type="entry name" value="3BP-1 RELATED RHOGAP"/>
    <property type="match status" value="1"/>
</dbReference>
<dbReference type="OMA" id="LSYLCHH"/>